<dbReference type="Proteomes" id="UP000481033">
    <property type="component" value="Unassembled WGS sequence"/>
</dbReference>
<evidence type="ECO:0000313" key="2">
    <source>
        <dbReference type="Proteomes" id="UP000481033"/>
    </source>
</evidence>
<gene>
    <name evidence="1" type="ORF">DXZ20_04810</name>
</gene>
<proteinExistence type="predicted"/>
<dbReference type="RefSeq" id="WP_250565619.1">
    <property type="nucleotide sequence ID" value="NZ_QXHD01000004.1"/>
</dbReference>
<dbReference type="AlphaFoldDB" id="A0A6M0RFM1"/>
<accession>A0A6M0RFM1</accession>
<dbReference type="EMBL" id="QXHD01000004">
    <property type="protein sequence ID" value="NEZ55015.1"/>
    <property type="molecule type" value="Genomic_DNA"/>
</dbReference>
<reference evidence="1 2" key="1">
    <citation type="journal article" date="2020" name="Microb. Ecol.">
        <title>Ecogenomics of the Marine Benthic Filamentous Cyanobacterium Adonisia.</title>
        <authorList>
            <person name="Walter J.M."/>
            <person name="Coutinho F.H."/>
            <person name="Leomil L."/>
            <person name="Hargreaves P.I."/>
            <person name="Campeao M.E."/>
            <person name="Vieira V.V."/>
            <person name="Silva B.S."/>
            <person name="Fistarol G.O."/>
            <person name="Salomon P.S."/>
            <person name="Sawabe T."/>
            <person name="Mino S."/>
            <person name="Hosokawa M."/>
            <person name="Miyashita H."/>
            <person name="Maruyama F."/>
            <person name="van Verk M.C."/>
            <person name="Dutilh B.E."/>
            <person name="Thompson C.C."/>
            <person name="Thompson F.L."/>
        </authorList>
    </citation>
    <scope>NUCLEOTIDE SEQUENCE [LARGE SCALE GENOMIC DNA]</scope>
    <source>
        <strain evidence="1 2">CCMR0081</strain>
    </source>
</reference>
<name>A0A6M0RFM1_9CYAN</name>
<sequence length="80" mass="8702">MAVSEGAEGAIDYPHQEVNSSFWNGGLLIIVETGLQTEFLAGPGIFVDNGVDRGSPTYVILNYSLPRLDPSMIHDELRIP</sequence>
<organism evidence="1 2">
    <name type="scientific">Adonisia turfae CCMR0081</name>
    <dbReference type="NCBI Taxonomy" id="2292702"/>
    <lineage>
        <taxon>Bacteria</taxon>
        <taxon>Bacillati</taxon>
        <taxon>Cyanobacteriota</taxon>
        <taxon>Adonisia</taxon>
        <taxon>Adonisia turfae</taxon>
    </lineage>
</organism>
<evidence type="ECO:0000313" key="1">
    <source>
        <dbReference type="EMBL" id="NEZ55015.1"/>
    </source>
</evidence>
<protein>
    <submittedName>
        <fullName evidence="1">Uncharacterized protein</fullName>
    </submittedName>
</protein>
<comment type="caution">
    <text evidence="1">The sequence shown here is derived from an EMBL/GenBank/DDBJ whole genome shotgun (WGS) entry which is preliminary data.</text>
</comment>
<keyword evidence="2" id="KW-1185">Reference proteome</keyword>